<dbReference type="EMBL" id="FONZ01000001">
    <property type="protein sequence ID" value="SFE75469.1"/>
    <property type="molecule type" value="Genomic_DNA"/>
</dbReference>
<evidence type="ECO:0000313" key="4">
    <source>
        <dbReference type="Proteomes" id="UP000198520"/>
    </source>
</evidence>
<keyword evidence="4" id="KW-1185">Reference proteome</keyword>
<feature type="transmembrane region" description="Helical" evidence="2">
    <location>
        <begin position="25"/>
        <end position="46"/>
    </location>
</feature>
<dbReference type="STRING" id="285351.SAMN04488035_0404"/>
<feature type="region of interest" description="Disordered" evidence="1">
    <location>
        <begin position="1"/>
        <end position="20"/>
    </location>
</feature>
<keyword evidence="2" id="KW-1133">Transmembrane helix</keyword>
<proteinExistence type="predicted"/>
<gene>
    <name evidence="3" type="ORF">SAMN04488035_0404</name>
</gene>
<dbReference type="OrthoDB" id="1766790at2"/>
<evidence type="ECO:0008006" key="5">
    <source>
        <dbReference type="Google" id="ProtNLM"/>
    </source>
</evidence>
<evidence type="ECO:0000256" key="1">
    <source>
        <dbReference type="SAM" id="MobiDB-lite"/>
    </source>
</evidence>
<accession>A0A1I2D4P2</accession>
<evidence type="ECO:0000313" key="3">
    <source>
        <dbReference type="EMBL" id="SFE75469.1"/>
    </source>
</evidence>
<organism evidence="3 4">
    <name type="scientific">Flavimobilis marinus</name>
    <dbReference type="NCBI Taxonomy" id="285351"/>
    <lineage>
        <taxon>Bacteria</taxon>
        <taxon>Bacillati</taxon>
        <taxon>Actinomycetota</taxon>
        <taxon>Actinomycetes</taxon>
        <taxon>Micrococcales</taxon>
        <taxon>Jonesiaceae</taxon>
        <taxon>Flavimobilis</taxon>
    </lineage>
</organism>
<keyword evidence="2" id="KW-0472">Membrane</keyword>
<dbReference type="AlphaFoldDB" id="A0A1I2D4P2"/>
<sequence length="206" mass="21448">MARLVLRASDCAPSSSGRRPAGARGYLIVEAAMALPVYLLFMLLVMKLSAVAVAQAKVTVAVNQAAIALSQASYVRSAAVTSDAADVIDLVEDLVGRLGSNDDVFGLNGSDNALALMVNDLPEAELASRAVAGQLESQDALLKALGVVEGAEGVTFDPATVSVVTGDRVVLDAQYDVRLWFFGDHSLAMRAHAESTRWGTVGAGDE</sequence>
<evidence type="ECO:0000256" key="2">
    <source>
        <dbReference type="SAM" id="Phobius"/>
    </source>
</evidence>
<keyword evidence="2" id="KW-0812">Transmembrane</keyword>
<protein>
    <recommendedName>
        <fullName evidence="5">TadE-like protein</fullName>
    </recommendedName>
</protein>
<reference evidence="4" key="1">
    <citation type="submission" date="2016-10" db="EMBL/GenBank/DDBJ databases">
        <authorList>
            <person name="Varghese N."/>
            <person name="Submissions S."/>
        </authorList>
    </citation>
    <scope>NUCLEOTIDE SEQUENCE [LARGE SCALE GENOMIC DNA]</scope>
    <source>
        <strain evidence="4">DSM 19083</strain>
    </source>
</reference>
<dbReference type="Proteomes" id="UP000198520">
    <property type="component" value="Unassembled WGS sequence"/>
</dbReference>
<dbReference type="RefSeq" id="WP_093374580.1">
    <property type="nucleotide sequence ID" value="NZ_BNAN01000001.1"/>
</dbReference>
<name>A0A1I2D4P2_9MICO</name>